<keyword evidence="3" id="KW-1185">Reference proteome</keyword>
<keyword evidence="1" id="KW-0732">Signal</keyword>
<proteinExistence type="predicted"/>
<dbReference type="RefSeq" id="WP_099243397.1">
    <property type="nucleotide sequence ID" value="NZ_FXXP01000001.1"/>
</dbReference>
<dbReference type="Proteomes" id="UP000225972">
    <property type="component" value="Unassembled WGS sequence"/>
</dbReference>
<evidence type="ECO:0000313" key="3">
    <source>
        <dbReference type="Proteomes" id="UP000225972"/>
    </source>
</evidence>
<evidence type="ECO:0000256" key="1">
    <source>
        <dbReference type="SAM" id="SignalP"/>
    </source>
</evidence>
<dbReference type="EMBL" id="FXXP01000001">
    <property type="protein sequence ID" value="SMX27221.1"/>
    <property type="molecule type" value="Genomic_DNA"/>
</dbReference>
<reference evidence="3" key="1">
    <citation type="submission" date="2017-05" db="EMBL/GenBank/DDBJ databases">
        <authorList>
            <person name="Rodrigo-Torres L."/>
            <person name="Arahal R. D."/>
            <person name="Lucena T."/>
        </authorList>
    </citation>
    <scope>NUCLEOTIDE SEQUENCE [LARGE SCALE GENOMIC DNA]</scope>
    <source>
        <strain evidence="3">CECT 8649</strain>
    </source>
</reference>
<dbReference type="OrthoDB" id="195732at2"/>
<protein>
    <submittedName>
        <fullName evidence="2">Uncharacterized protein</fullName>
    </submittedName>
</protein>
<gene>
    <name evidence="2" type="ORF">TRP8649_01323</name>
</gene>
<name>A0A238J930_9RHOB</name>
<evidence type="ECO:0000313" key="2">
    <source>
        <dbReference type="EMBL" id="SMX27221.1"/>
    </source>
</evidence>
<feature type="signal peptide" evidence="1">
    <location>
        <begin position="1"/>
        <end position="20"/>
    </location>
</feature>
<sequence length="189" mass="19952">MTRAFIISAVLALQSSLATAAEPDAAIQGVIDTLILPWAGDAVLTEAINAQNVTTADYNEARILELDQVWRAEVGTGGSDLVDSVLTSTAADFLRSQVVSSDGALTEIFIMDQHGLNVAASNPTSDYWQGDEAKFQKTYSVGPDAVHVSEIEFDESSQSYQAQVSITLTDSNGAPIGALTVGINAELIM</sequence>
<organism evidence="2 3">
    <name type="scientific">Pelagimonas phthalicica</name>
    <dbReference type="NCBI Taxonomy" id="1037362"/>
    <lineage>
        <taxon>Bacteria</taxon>
        <taxon>Pseudomonadati</taxon>
        <taxon>Pseudomonadota</taxon>
        <taxon>Alphaproteobacteria</taxon>
        <taxon>Rhodobacterales</taxon>
        <taxon>Roseobacteraceae</taxon>
        <taxon>Pelagimonas</taxon>
    </lineage>
</organism>
<feature type="chain" id="PRO_5012534158" evidence="1">
    <location>
        <begin position="21"/>
        <end position="189"/>
    </location>
</feature>
<dbReference type="Gene3D" id="3.30.450.20">
    <property type="entry name" value="PAS domain"/>
    <property type="match status" value="1"/>
</dbReference>
<dbReference type="AlphaFoldDB" id="A0A238J930"/>
<accession>A0A238J930</accession>